<dbReference type="SUPFAM" id="SSF56059">
    <property type="entry name" value="Glutathione synthetase ATP-binding domain-like"/>
    <property type="match status" value="1"/>
</dbReference>
<dbReference type="EC" id="6.3.4.14" evidence="4 14"/>
<dbReference type="SUPFAM" id="SSF52440">
    <property type="entry name" value="PreATP-grasp domain"/>
    <property type="match status" value="1"/>
</dbReference>
<evidence type="ECO:0000259" key="16">
    <source>
        <dbReference type="PROSITE" id="PS50979"/>
    </source>
</evidence>
<comment type="subunit">
    <text evidence="3 14">Acetyl-CoA carboxylase is a heterohexamer of biotin carboxyl carrier protein, biotin carboxylase and the two subunits of carboxyl transferase in a 2:2 complex.</text>
</comment>
<reference evidence="17" key="1">
    <citation type="submission" date="2020-02" db="EMBL/GenBank/DDBJ databases">
        <authorList>
            <person name="Meier V. D."/>
        </authorList>
    </citation>
    <scope>NUCLEOTIDE SEQUENCE</scope>
    <source>
        <strain evidence="17">AVDCRST_MAG82</strain>
    </source>
</reference>
<name>A0A6J4PVZ3_9ACTN</name>
<dbReference type="FunFam" id="3.40.50.20:FF:000010">
    <property type="entry name" value="Propionyl-CoA carboxylase subunit alpha"/>
    <property type="match status" value="1"/>
</dbReference>
<dbReference type="AlphaFoldDB" id="A0A6J4PVZ3"/>
<evidence type="ECO:0000256" key="7">
    <source>
        <dbReference type="ARBA" id="ARBA00022741"/>
    </source>
</evidence>
<dbReference type="GO" id="GO:0046872">
    <property type="term" value="F:metal ion binding"/>
    <property type="evidence" value="ECO:0007669"/>
    <property type="project" value="UniProtKB-KW"/>
</dbReference>
<proteinExistence type="predicted"/>
<dbReference type="PANTHER" id="PTHR48095:SF2">
    <property type="entry name" value="BIOTIN CARBOXYLASE, CHLOROPLASTIC"/>
    <property type="match status" value="1"/>
</dbReference>
<accession>A0A6J4PVZ3</accession>
<dbReference type="Pfam" id="PF02786">
    <property type="entry name" value="CPSase_L_D2"/>
    <property type="match status" value="1"/>
</dbReference>
<dbReference type="InterPro" id="IPR011764">
    <property type="entry name" value="Biotin_carboxylation_dom"/>
</dbReference>
<dbReference type="PROSITE" id="PS50979">
    <property type="entry name" value="BC"/>
    <property type="match status" value="1"/>
</dbReference>
<dbReference type="NCBIfam" id="NF006367">
    <property type="entry name" value="PRK08591.1"/>
    <property type="match status" value="1"/>
</dbReference>
<dbReference type="FunFam" id="3.30.470.20:FF:000028">
    <property type="entry name" value="Methylcrotonoyl-CoA carboxylase subunit alpha, mitochondrial"/>
    <property type="match status" value="1"/>
</dbReference>
<evidence type="ECO:0000256" key="1">
    <source>
        <dbReference type="ARBA" id="ARBA00003761"/>
    </source>
</evidence>
<evidence type="ECO:0000256" key="8">
    <source>
        <dbReference type="ARBA" id="ARBA00022840"/>
    </source>
</evidence>
<evidence type="ECO:0000259" key="15">
    <source>
        <dbReference type="PROSITE" id="PS50975"/>
    </source>
</evidence>
<dbReference type="PANTHER" id="PTHR48095">
    <property type="entry name" value="PYRUVATE CARBOXYLASE SUBUNIT A"/>
    <property type="match status" value="1"/>
</dbReference>
<dbReference type="EMBL" id="CADCVA010000245">
    <property type="protein sequence ID" value="CAA9425053.1"/>
    <property type="molecule type" value="Genomic_DNA"/>
</dbReference>
<sequence>MLKKVLVANRGEIALRVIRACQELEIPAVAVYSDADSEALHARHADEAVNIGPPPAGKSYLNIEALLKAARETGAEAIHPGYGFLAENARFAAACRAADITFIGPSAEAIEKMGNKSAARQIALDAGVPVVPGSEGPASADEALETAEDIGYPVMVKAAAGGGGRGIRVAEDEKELRQAVQVAGREAESAFGDNSIYLEKLLVGPRHVEVQVMGDQKGNVVHLFERECSMQRRRQKVLEEAPSPGIGTELREEMTEAAVRLAREVEYANAGTVEFLVEDDDFYFIEMNTRIQVEHPVTEMLTGVDLVKEQIRVASGEPLSIEQEDVPFFGHAMEFRINAEDPDKDFMPSPGEISFLDVPGGPGVRVDSAIYQGYKIPPFYDSMIGKLIVWALTREEAINRARRALREYRLEGIKTTIPLHIRLLEEKALRSGEYHTGYLEDLLKGA</sequence>
<keyword evidence="14" id="KW-0275">Fatty acid biosynthesis</keyword>
<keyword evidence="8 13" id="KW-0067">ATP-binding</keyword>
<dbReference type="InterPro" id="IPR051602">
    <property type="entry name" value="ACC_Biotin_Carboxylase"/>
</dbReference>
<evidence type="ECO:0000256" key="11">
    <source>
        <dbReference type="ARBA" id="ARBA00046317"/>
    </source>
</evidence>
<evidence type="ECO:0000256" key="3">
    <source>
        <dbReference type="ARBA" id="ARBA00011750"/>
    </source>
</evidence>
<evidence type="ECO:0000256" key="6">
    <source>
        <dbReference type="ARBA" id="ARBA00022723"/>
    </source>
</evidence>
<comment type="function">
    <text evidence="1 14">This protein is a component of the acetyl coenzyme A carboxylase complex; first, biotin carboxylase catalyzes the carboxylation of the carrier protein and then the transcarboxylase transfers the carboxyl group to form malonyl-CoA.</text>
</comment>
<keyword evidence="14" id="KW-0276">Fatty acid metabolism</keyword>
<comment type="pathway">
    <text evidence="2 14">Lipid metabolism; malonyl-CoA biosynthesis; malonyl-CoA from acetyl-CoA: step 1/1.</text>
</comment>
<evidence type="ECO:0000256" key="12">
    <source>
        <dbReference type="ARBA" id="ARBA00048600"/>
    </source>
</evidence>
<dbReference type="PROSITE" id="PS00867">
    <property type="entry name" value="CPSASE_2"/>
    <property type="match status" value="1"/>
</dbReference>
<organism evidence="17">
    <name type="scientific">uncultured Rubrobacteraceae bacterium</name>
    <dbReference type="NCBI Taxonomy" id="349277"/>
    <lineage>
        <taxon>Bacteria</taxon>
        <taxon>Bacillati</taxon>
        <taxon>Actinomycetota</taxon>
        <taxon>Rubrobacteria</taxon>
        <taxon>Rubrobacterales</taxon>
        <taxon>Rubrobacteraceae</taxon>
        <taxon>environmental samples</taxon>
    </lineage>
</organism>
<dbReference type="Pfam" id="PF00289">
    <property type="entry name" value="Biotin_carb_N"/>
    <property type="match status" value="1"/>
</dbReference>
<protein>
    <recommendedName>
        <fullName evidence="4 14">Biotin carboxylase</fullName>
        <ecNumber evidence="4 14">6.3.4.14</ecNumber>
    </recommendedName>
    <alternativeName>
        <fullName evidence="14">Acetyl-coenzyme A carboxylase biotin carboxylase subunit A</fullName>
    </alternativeName>
</protein>
<evidence type="ECO:0000256" key="13">
    <source>
        <dbReference type="PROSITE-ProRule" id="PRU00409"/>
    </source>
</evidence>
<keyword evidence="10 14" id="KW-0092">Biotin</keyword>
<dbReference type="InterPro" id="IPR016185">
    <property type="entry name" value="PreATP-grasp_dom_sf"/>
</dbReference>
<keyword evidence="5 14" id="KW-0436">Ligase</keyword>
<dbReference type="PROSITE" id="PS00866">
    <property type="entry name" value="CPSASE_1"/>
    <property type="match status" value="1"/>
</dbReference>
<dbReference type="SMART" id="SM00878">
    <property type="entry name" value="Biotin_carb_C"/>
    <property type="match status" value="1"/>
</dbReference>
<dbReference type="InterPro" id="IPR005482">
    <property type="entry name" value="Biotin_COase_C"/>
</dbReference>
<dbReference type="Gene3D" id="3.30.470.20">
    <property type="entry name" value="ATP-grasp fold, B domain"/>
    <property type="match status" value="1"/>
</dbReference>
<dbReference type="GO" id="GO:2001295">
    <property type="term" value="P:malonyl-CoA biosynthetic process"/>
    <property type="evidence" value="ECO:0007669"/>
    <property type="project" value="UniProtKB-UniPathway"/>
</dbReference>
<evidence type="ECO:0000256" key="4">
    <source>
        <dbReference type="ARBA" id="ARBA00013263"/>
    </source>
</evidence>
<dbReference type="InterPro" id="IPR011054">
    <property type="entry name" value="Rudment_hybrid_motif"/>
</dbReference>
<dbReference type="InterPro" id="IPR005479">
    <property type="entry name" value="CPAse_ATP-bd"/>
</dbReference>
<comment type="pathway">
    <text evidence="11">Amino-acid degradation; L-leucine degradation.</text>
</comment>
<dbReference type="GO" id="GO:0005524">
    <property type="term" value="F:ATP binding"/>
    <property type="evidence" value="ECO:0007669"/>
    <property type="project" value="UniProtKB-UniRule"/>
</dbReference>
<dbReference type="Pfam" id="PF02785">
    <property type="entry name" value="Biotin_carb_C"/>
    <property type="match status" value="1"/>
</dbReference>
<dbReference type="SUPFAM" id="SSF51246">
    <property type="entry name" value="Rudiment single hybrid motif"/>
    <property type="match status" value="1"/>
</dbReference>
<dbReference type="InterPro" id="IPR004549">
    <property type="entry name" value="Acetyl_CoA_COase_biotin_COase"/>
</dbReference>
<evidence type="ECO:0000256" key="9">
    <source>
        <dbReference type="ARBA" id="ARBA00022842"/>
    </source>
</evidence>
<gene>
    <name evidence="17" type="ORF">AVDCRST_MAG82-1706</name>
</gene>
<dbReference type="PROSITE" id="PS50975">
    <property type="entry name" value="ATP_GRASP"/>
    <property type="match status" value="1"/>
</dbReference>
<dbReference type="GO" id="GO:0006633">
    <property type="term" value="P:fatty acid biosynthetic process"/>
    <property type="evidence" value="ECO:0007669"/>
    <property type="project" value="UniProtKB-KW"/>
</dbReference>
<evidence type="ECO:0000256" key="5">
    <source>
        <dbReference type="ARBA" id="ARBA00022598"/>
    </source>
</evidence>
<keyword evidence="9" id="KW-0460">Magnesium</keyword>
<dbReference type="GO" id="GO:0004075">
    <property type="term" value="F:biotin carboxylase activity"/>
    <property type="evidence" value="ECO:0007669"/>
    <property type="project" value="UniProtKB-EC"/>
</dbReference>
<dbReference type="UniPathway" id="UPA00655">
    <property type="reaction ID" value="UER00711"/>
</dbReference>
<dbReference type="FunFam" id="3.30.1490.20:FF:000018">
    <property type="entry name" value="Biotin carboxylase"/>
    <property type="match status" value="1"/>
</dbReference>
<dbReference type="InterPro" id="IPR005481">
    <property type="entry name" value="BC-like_N"/>
</dbReference>
<evidence type="ECO:0000313" key="17">
    <source>
        <dbReference type="EMBL" id="CAA9425053.1"/>
    </source>
</evidence>
<dbReference type="NCBIfam" id="TIGR00514">
    <property type="entry name" value="accC"/>
    <property type="match status" value="1"/>
</dbReference>
<evidence type="ECO:0000256" key="2">
    <source>
        <dbReference type="ARBA" id="ARBA00004956"/>
    </source>
</evidence>
<feature type="domain" description="ATP-grasp" evidence="15">
    <location>
        <begin position="120"/>
        <end position="315"/>
    </location>
</feature>
<evidence type="ECO:0000256" key="10">
    <source>
        <dbReference type="ARBA" id="ARBA00023267"/>
    </source>
</evidence>
<keyword evidence="6" id="KW-0479">Metal-binding</keyword>
<comment type="catalytic activity">
    <reaction evidence="12 14">
        <text>N(6)-biotinyl-L-lysyl-[protein] + hydrogencarbonate + ATP = N(6)-carboxybiotinyl-L-lysyl-[protein] + ADP + phosphate + H(+)</text>
        <dbReference type="Rhea" id="RHEA:13501"/>
        <dbReference type="Rhea" id="RHEA-COMP:10505"/>
        <dbReference type="Rhea" id="RHEA-COMP:10506"/>
        <dbReference type="ChEBI" id="CHEBI:15378"/>
        <dbReference type="ChEBI" id="CHEBI:17544"/>
        <dbReference type="ChEBI" id="CHEBI:30616"/>
        <dbReference type="ChEBI" id="CHEBI:43474"/>
        <dbReference type="ChEBI" id="CHEBI:83144"/>
        <dbReference type="ChEBI" id="CHEBI:83145"/>
        <dbReference type="ChEBI" id="CHEBI:456216"/>
        <dbReference type="EC" id="6.3.4.14"/>
    </reaction>
</comment>
<dbReference type="InterPro" id="IPR011761">
    <property type="entry name" value="ATP-grasp"/>
</dbReference>
<keyword evidence="14" id="KW-0444">Lipid biosynthesis</keyword>
<keyword evidence="14" id="KW-0443">Lipid metabolism</keyword>
<evidence type="ECO:0000256" key="14">
    <source>
        <dbReference type="RuleBase" id="RU365063"/>
    </source>
</evidence>
<keyword evidence="7 13" id="KW-0547">Nucleotide-binding</keyword>
<feature type="domain" description="Biotin carboxylation" evidence="16">
    <location>
        <begin position="1"/>
        <end position="444"/>
    </location>
</feature>